<feature type="transmembrane region" description="Helical" evidence="7">
    <location>
        <begin position="95"/>
        <end position="122"/>
    </location>
</feature>
<evidence type="ECO:0000313" key="9">
    <source>
        <dbReference type="EMBL" id="REF72094.1"/>
    </source>
</evidence>
<feature type="transmembrane region" description="Helical" evidence="7">
    <location>
        <begin position="445"/>
        <end position="464"/>
    </location>
</feature>
<evidence type="ECO:0000256" key="4">
    <source>
        <dbReference type="ARBA" id="ARBA00022737"/>
    </source>
</evidence>
<evidence type="ECO:0000256" key="6">
    <source>
        <dbReference type="ARBA" id="ARBA00023136"/>
    </source>
</evidence>
<name>A0A3D9XNV8_PARVE</name>
<dbReference type="GO" id="GO:0008324">
    <property type="term" value="F:monoatomic cation transmembrane transporter activity"/>
    <property type="evidence" value="ECO:0007669"/>
    <property type="project" value="InterPro"/>
</dbReference>
<dbReference type="RefSeq" id="WP_116220694.1">
    <property type="nucleotide sequence ID" value="NZ_CP038196.1"/>
</dbReference>
<dbReference type="Pfam" id="PF02080">
    <property type="entry name" value="TrkA_C"/>
    <property type="match status" value="2"/>
</dbReference>
<feature type="transmembrane region" description="Helical" evidence="7">
    <location>
        <begin position="476"/>
        <end position="497"/>
    </location>
</feature>
<feature type="transmembrane region" description="Helical" evidence="7">
    <location>
        <begin position="569"/>
        <end position="589"/>
    </location>
</feature>
<dbReference type="PROSITE" id="PS51202">
    <property type="entry name" value="RCK_C"/>
    <property type="match status" value="2"/>
</dbReference>
<evidence type="ECO:0000256" key="7">
    <source>
        <dbReference type="SAM" id="Phobius"/>
    </source>
</evidence>
<keyword evidence="6 7" id="KW-0472">Membrane</keyword>
<dbReference type="CDD" id="cd01115">
    <property type="entry name" value="SLC13_permease"/>
    <property type="match status" value="1"/>
</dbReference>
<evidence type="ECO:0000313" key="10">
    <source>
        <dbReference type="Proteomes" id="UP000256941"/>
    </source>
</evidence>
<dbReference type="Proteomes" id="UP000256941">
    <property type="component" value="Unassembled WGS sequence"/>
</dbReference>
<accession>A0A3D9XNV8</accession>
<feature type="transmembrane region" description="Helical" evidence="7">
    <location>
        <begin position="503"/>
        <end position="521"/>
    </location>
</feature>
<keyword evidence="5 7" id="KW-1133">Transmembrane helix</keyword>
<dbReference type="Pfam" id="PF03600">
    <property type="entry name" value="CitMHS"/>
    <property type="match status" value="1"/>
</dbReference>
<evidence type="ECO:0000259" key="8">
    <source>
        <dbReference type="PROSITE" id="PS51202"/>
    </source>
</evidence>
<comment type="subcellular location">
    <subcellularLocation>
        <location evidence="1">Membrane</location>
        <topology evidence="1">Multi-pass membrane protein</topology>
    </subcellularLocation>
</comment>
<feature type="transmembrane region" description="Helical" evidence="7">
    <location>
        <begin position="5"/>
        <end position="22"/>
    </location>
</feature>
<feature type="domain" description="RCK C-terminal" evidence="8">
    <location>
        <begin position="206"/>
        <end position="292"/>
    </location>
</feature>
<evidence type="ECO:0000256" key="3">
    <source>
        <dbReference type="ARBA" id="ARBA00022692"/>
    </source>
</evidence>
<dbReference type="PANTHER" id="PTHR43652">
    <property type="entry name" value="BASIC AMINO ACID ANTIPORTER YFCC-RELATED"/>
    <property type="match status" value="1"/>
</dbReference>
<dbReference type="GO" id="GO:0005886">
    <property type="term" value="C:plasma membrane"/>
    <property type="evidence" value="ECO:0007669"/>
    <property type="project" value="TreeGrafter"/>
</dbReference>
<feature type="domain" description="RCK C-terminal" evidence="8">
    <location>
        <begin position="299"/>
        <end position="383"/>
    </location>
</feature>
<organism evidence="9 10">
    <name type="scientific">Paracoccus versutus</name>
    <name type="common">Thiobacillus versutus</name>
    <dbReference type="NCBI Taxonomy" id="34007"/>
    <lineage>
        <taxon>Bacteria</taxon>
        <taxon>Pseudomonadati</taxon>
        <taxon>Pseudomonadota</taxon>
        <taxon>Alphaproteobacteria</taxon>
        <taxon>Rhodobacterales</taxon>
        <taxon>Paracoccaceae</taxon>
        <taxon>Paracoccus</taxon>
    </lineage>
</organism>
<dbReference type="Gene3D" id="3.30.70.1450">
    <property type="entry name" value="Regulator of K+ conductance, C-terminal domain"/>
    <property type="match status" value="2"/>
</dbReference>
<dbReference type="SUPFAM" id="SSF116726">
    <property type="entry name" value="TrkA C-terminal domain-like"/>
    <property type="match status" value="2"/>
</dbReference>
<dbReference type="GO" id="GO:0006813">
    <property type="term" value="P:potassium ion transport"/>
    <property type="evidence" value="ECO:0007669"/>
    <property type="project" value="InterPro"/>
</dbReference>
<feature type="transmembrane region" description="Helical" evidence="7">
    <location>
        <begin position="400"/>
        <end position="433"/>
    </location>
</feature>
<reference evidence="9 10" key="1">
    <citation type="submission" date="2018-08" db="EMBL/GenBank/DDBJ databases">
        <title>Genomic Encyclopedia of Archaeal and Bacterial Type Strains, Phase II (KMG-II): from individual species to whole genera.</title>
        <authorList>
            <person name="Goeker M."/>
        </authorList>
    </citation>
    <scope>NUCLEOTIDE SEQUENCE [LARGE SCALE GENOMIC DNA]</scope>
    <source>
        <strain evidence="9 10">DSM 17099</strain>
    </source>
</reference>
<dbReference type="InterPro" id="IPR036721">
    <property type="entry name" value="RCK_C_sf"/>
</dbReference>
<evidence type="ECO:0000256" key="5">
    <source>
        <dbReference type="ARBA" id="ARBA00022989"/>
    </source>
</evidence>
<keyword evidence="4" id="KW-0677">Repeat</keyword>
<dbReference type="PANTHER" id="PTHR43652:SF2">
    <property type="entry name" value="BASIC AMINO ACID ANTIPORTER YFCC-RELATED"/>
    <property type="match status" value="1"/>
</dbReference>
<sequence>MAMPQILAVLILCAMMALFVWGRLRYDVVAMIALLASLLAGTVKPEEAFRGFSDDIVIIVGSALVVSAGISRSGVIEAVMRRMLGRLRTLRWQLLVLVGSVTGLSALVKNIGALAMLMPAALKMARRSGHSPSAYLMPMAFGSLLGGLITLVGTSPNIIVSRVREQMTGQPFTMFDYAPVGLGLSLVGLVFLLFAHRLLPRDRRATASLSEAVNISDYHTEATVPEGAGIVGMTVGEYLSAVDGEVAVTGLIRGGARRAVTLPDTVIEMGDTLLLRGEPNALERAVTKLGMELTRQDAGAEEGLPADKIGVIEAVIAPASLLVGQTVGRIALFDQHGVNLIAISRAGHRMTQRLSRTVLAAGDVLLVQGPIELLPERMRVLGLLPLAERHIRLGGVRKQLLPVLILAVAMAATAAGLVPVAVAFFAAAVLMILTGAISAEAAYEAIEWPILIMLGALIPVSEALQKTGVTDLLGAWLSQAATGLPVWGAVTLILVTAMAVTPFLNNAATVLVMAPIAATFADQLGYRPDAFLMAVAVGAGCDFLTPIGHQCNTLVMGPGGYRFGDYARLGAPLSALVVLTGVPLILLVWPV</sequence>
<feature type="transmembrane region" description="Helical" evidence="7">
    <location>
        <begin position="134"/>
        <end position="154"/>
    </location>
</feature>
<keyword evidence="3 7" id="KW-0812">Transmembrane</keyword>
<dbReference type="InterPro" id="IPR006037">
    <property type="entry name" value="RCK_C"/>
</dbReference>
<proteinExistence type="predicted"/>
<comment type="caution">
    <text evidence="9">The sequence shown here is derived from an EMBL/GenBank/DDBJ whole genome shotgun (WGS) entry which is preliminary data.</text>
</comment>
<feature type="transmembrane region" description="Helical" evidence="7">
    <location>
        <begin position="56"/>
        <end position="75"/>
    </location>
</feature>
<dbReference type="AlphaFoldDB" id="A0A3D9XNV8"/>
<dbReference type="InterPro" id="IPR004680">
    <property type="entry name" value="Cit_transptr-like_dom"/>
</dbReference>
<evidence type="ECO:0000256" key="1">
    <source>
        <dbReference type="ARBA" id="ARBA00004141"/>
    </source>
</evidence>
<keyword evidence="2" id="KW-0813">Transport</keyword>
<evidence type="ECO:0000256" key="2">
    <source>
        <dbReference type="ARBA" id="ARBA00022448"/>
    </source>
</evidence>
<dbReference type="EMBL" id="QTUJ01000001">
    <property type="protein sequence ID" value="REF72094.1"/>
    <property type="molecule type" value="Genomic_DNA"/>
</dbReference>
<feature type="transmembrane region" description="Helical" evidence="7">
    <location>
        <begin position="174"/>
        <end position="195"/>
    </location>
</feature>
<protein>
    <submittedName>
        <fullName evidence="9">Di/tricarboxylate transporter</fullName>
    </submittedName>
</protein>
<gene>
    <name evidence="9" type="ORF">BDD41_0560</name>
</gene>
<dbReference type="InterPro" id="IPR051679">
    <property type="entry name" value="DASS-Related_Transporters"/>
</dbReference>